<dbReference type="EMBL" id="AP019737">
    <property type="protein sequence ID" value="BBL09883.1"/>
    <property type="molecule type" value="Genomic_DNA"/>
</dbReference>
<reference evidence="1 2" key="1">
    <citation type="journal article" date="2020" name="Int. J. Syst. Evol. Microbiol.">
        <title>Alistipes communis sp. nov., Alistipes dispar sp. nov. and Alistipes onderdonkii subsp. vulgaris subsp. nov., isolated from human faeces, and creation of Alistipes onderdonkii subsp. onderdonkii subsp. nov.</title>
        <authorList>
            <person name="Sakamoto M."/>
            <person name="Ikeyama N."/>
            <person name="Ogata Y."/>
            <person name="Suda W."/>
            <person name="Iino T."/>
            <person name="Hattori M."/>
            <person name="Ohkuma M."/>
        </authorList>
    </citation>
    <scope>NUCLEOTIDE SEQUENCE [LARGE SCALE GENOMIC DNA]</scope>
    <source>
        <strain evidence="1 2">5CPYCFAH4</strain>
    </source>
</reference>
<evidence type="ECO:0000313" key="2">
    <source>
        <dbReference type="Proteomes" id="UP000317465"/>
    </source>
</evidence>
<evidence type="ECO:0000313" key="1">
    <source>
        <dbReference type="EMBL" id="BBL09883.1"/>
    </source>
</evidence>
<protein>
    <submittedName>
        <fullName evidence="1">Uncharacterized protein</fullName>
    </submittedName>
</protein>
<accession>A0ACA8QYE2</accession>
<dbReference type="Proteomes" id="UP000317465">
    <property type="component" value="Chromosome"/>
</dbReference>
<name>A0ACA8QYE2_9BACT</name>
<organism evidence="1 2">
    <name type="scientific">Alistipes onderdonkii subsp. vulgaris</name>
    <dbReference type="NCBI Taxonomy" id="2585117"/>
    <lineage>
        <taxon>Bacteria</taxon>
        <taxon>Pseudomonadati</taxon>
        <taxon>Bacteroidota</taxon>
        <taxon>Bacteroidia</taxon>
        <taxon>Bacteroidales</taxon>
        <taxon>Rikenellaceae</taxon>
        <taxon>Alistipes</taxon>
    </lineage>
</organism>
<gene>
    <name evidence="1" type="ORF">A5CPYCFAH4_21070</name>
</gene>
<keyword evidence="2" id="KW-1185">Reference proteome</keyword>
<proteinExistence type="predicted"/>
<sequence>MNQTIIDTIAPRLTELVIKKIETLTGDWQKPWIADMTHGLPRNLRGTPYRAGNVLMLLFLSEIMGYGTPVFMTFKQAKEEGLNIRKGSDAFPVYFWKMYVRHKETRKKIESAEYYRLPKEQQKHYDLIPVMRYYPVFNLDQTDMQERQPERYAQLTAKTEPKDYSDGLACGPMDRMLERQSWLCPILLKAGDRASYSLTFDRIVCPEKRQFPEGAAFYTTLLHEIAYPNFYIIPTNRAIA</sequence>